<dbReference type="AlphaFoldDB" id="A0AAV8WZE9"/>
<sequence length="86" mass="9710">MDVKMVVYSVTFEAAFCTIIPGLTSRQREMCRTSPDAMVAVGDGIRLATNECRYQFRHHRWNCTGIENPTSFGHVVIVGMCIKLNK</sequence>
<dbReference type="EMBL" id="JANEYF010004271">
    <property type="protein sequence ID" value="KAJ8931641.1"/>
    <property type="molecule type" value="Genomic_DNA"/>
</dbReference>
<dbReference type="Proteomes" id="UP001162156">
    <property type="component" value="Unassembled WGS sequence"/>
</dbReference>
<evidence type="ECO:0000256" key="2">
    <source>
        <dbReference type="ARBA" id="ARBA00005683"/>
    </source>
</evidence>
<accession>A0AAV8WZE9</accession>
<dbReference type="GO" id="GO:0030182">
    <property type="term" value="P:neuron differentiation"/>
    <property type="evidence" value="ECO:0007669"/>
    <property type="project" value="TreeGrafter"/>
</dbReference>
<proteinExistence type="inferred from homology"/>
<evidence type="ECO:0000256" key="3">
    <source>
        <dbReference type="ARBA" id="ARBA00022473"/>
    </source>
</evidence>
<keyword evidence="9" id="KW-0449">Lipoprotein</keyword>
<dbReference type="GO" id="GO:0060070">
    <property type="term" value="P:canonical Wnt signaling pathway"/>
    <property type="evidence" value="ECO:0007669"/>
    <property type="project" value="TreeGrafter"/>
</dbReference>
<keyword evidence="5" id="KW-0272">Extracellular matrix</keyword>
<keyword evidence="3 10" id="KW-0217">Developmental protein</keyword>
<dbReference type="PANTHER" id="PTHR12027:SF112">
    <property type="entry name" value="PROTEIN WNT-2"/>
    <property type="match status" value="1"/>
</dbReference>
<gene>
    <name evidence="12" type="ORF">NQ314_015435</name>
</gene>
<evidence type="ECO:0000256" key="1">
    <source>
        <dbReference type="ARBA" id="ARBA00004498"/>
    </source>
</evidence>
<dbReference type="GO" id="GO:0046330">
    <property type="term" value="P:positive regulation of JNK cascade"/>
    <property type="evidence" value="ECO:0007669"/>
    <property type="project" value="TreeGrafter"/>
</dbReference>
<evidence type="ECO:0000313" key="12">
    <source>
        <dbReference type="EMBL" id="KAJ8931641.1"/>
    </source>
</evidence>
<keyword evidence="13" id="KW-1185">Reference proteome</keyword>
<keyword evidence="7" id="KW-1015">Disulfide bond</keyword>
<comment type="function">
    <text evidence="10">Ligand for members of the frizzled family of seven transmembrane receptors.</text>
</comment>
<organism evidence="12 13">
    <name type="scientific">Rhamnusium bicolor</name>
    <dbReference type="NCBI Taxonomy" id="1586634"/>
    <lineage>
        <taxon>Eukaryota</taxon>
        <taxon>Metazoa</taxon>
        <taxon>Ecdysozoa</taxon>
        <taxon>Arthropoda</taxon>
        <taxon>Hexapoda</taxon>
        <taxon>Insecta</taxon>
        <taxon>Pterygota</taxon>
        <taxon>Neoptera</taxon>
        <taxon>Endopterygota</taxon>
        <taxon>Coleoptera</taxon>
        <taxon>Polyphaga</taxon>
        <taxon>Cucujiformia</taxon>
        <taxon>Chrysomeloidea</taxon>
        <taxon>Cerambycidae</taxon>
        <taxon>Lepturinae</taxon>
        <taxon>Rhagiini</taxon>
        <taxon>Rhamnusium</taxon>
    </lineage>
</organism>
<dbReference type="GO" id="GO:0005125">
    <property type="term" value="F:cytokine activity"/>
    <property type="evidence" value="ECO:0007669"/>
    <property type="project" value="TreeGrafter"/>
</dbReference>
<keyword evidence="11" id="KW-1133">Transmembrane helix</keyword>
<comment type="caution">
    <text evidence="12">The sequence shown here is derived from an EMBL/GenBank/DDBJ whole genome shotgun (WGS) entry which is preliminary data.</text>
</comment>
<evidence type="ECO:0000256" key="6">
    <source>
        <dbReference type="ARBA" id="ARBA00022687"/>
    </source>
</evidence>
<comment type="similarity">
    <text evidence="2 10">Belongs to the Wnt family.</text>
</comment>
<dbReference type="GO" id="GO:0005615">
    <property type="term" value="C:extracellular space"/>
    <property type="evidence" value="ECO:0007669"/>
    <property type="project" value="TreeGrafter"/>
</dbReference>
<dbReference type="PANTHER" id="PTHR12027">
    <property type="entry name" value="WNT RELATED"/>
    <property type="match status" value="1"/>
</dbReference>
<evidence type="ECO:0000256" key="5">
    <source>
        <dbReference type="ARBA" id="ARBA00022530"/>
    </source>
</evidence>
<name>A0AAV8WZE9_9CUCU</name>
<comment type="subcellular location">
    <subcellularLocation>
        <location evidence="1 10">Secreted</location>
        <location evidence="1 10">Extracellular space</location>
        <location evidence="1 10">Extracellular matrix</location>
    </subcellularLocation>
</comment>
<evidence type="ECO:0000256" key="11">
    <source>
        <dbReference type="SAM" id="Phobius"/>
    </source>
</evidence>
<dbReference type="GO" id="GO:0005109">
    <property type="term" value="F:frizzled binding"/>
    <property type="evidence" value="ECO:0007669"/>
    <property type="project" value="TreeGrafter"/>
</dbReference>
<dbReference type="InterPro" id="IPR005817">
    <property type="entry name" value="Wnt"/>
</dbReference>
<keyword evidence="11" id="KW-0472">Membrane</keyword>
<evidence type="ECO:0000256" key="10">
    <source>
        <dbReference type="RuleBase" id="RU003500"/>
    </source>
</evidence>
<evidence type="ECO:0000256" key="8">
    <source>
        <dbReference type="ARBA" id="ARBA00023180"/>
    </source>
</evidence>
<evidence type="ECO:0000313" key="13">
    <source>
        <dbReference type="Proteomes" id="UP001162156"/>
    </source>
</evidence>
<dbReference type="GO" id="GO:0045165">
    <property type="term" value="P:cell fate commitment"/>
    <property type="evidence" value="ECO:0007669"/>
    <property type="project" value="TreeGrafter"/>
</dbReference>
<keyword evidence="6 10" id="KW-0879">Wnt signaling pathway</keyword>
<evidence type="ECO:0000256" key="4">
    <source>
        <dbReference type="ARBA" id="ARBA00022525"/>
    </source>
</evidence>
<reference evidence="12" key="1">
    <citation type="journal article" date="2023" name="Insect Mol. Biol.">
        <title>Genome sequencing provides insights into the evolution of gene families encoding plant cell wall-degrading enzymes in longhorned beetles.</title>
        <authorList>
            <person name="Shin N.R."/>
            <person name="Okamura Y."/>
            <person name="Kirsch R."/>
            <person name="Pauchet Y."/>
        </authorList>
    </citation>
    <scope>NUCLEOTIDE SEQUENCE</scope>
    <source>
        <strain evidence="12">RBIC_L_NR</strain>
    </source>
</reference>
<evidence type="ECO:0000256" key="9">
    <source>
        <dbReference type="ARBA" id="ARBA00023288"/>
    </source>
</evidence>
<dbReference type="Pfam" id="PF00110">
    <property type="entry name" value="wnt"/>
    <property type="match status" value="1"/>
</dbReference>
<protein>
    <recommendedName>
        <fullName evidence="10">Protein Wnt</fullName>
    </recommendedName>
</protein>
<evidence type="ECO:0000256" key="7">
    <source>
        <dbReference type="ARBA" id="ARBA00023157"/>
    </source>
</evidence>
<keyword evidence="11" id="KW-0812">Transmembrane</keyword>
<keyword evidence="8" id="KW-0325">Glycoprotein</keyword>
<feature type="transmembrane region" description="Helical" evidence="11">
    <location>
        <begin position="6"/>
        <end position="24"/>
    </location>
</feature>
<keyword evidence="4" id="KW-0964">Secreted</keyword>